<dbReference type="EMBL" id="CP121689">
    <property type="protein sequence ID" value="WZL76800.1"/>
    <property type="molecule type" value="Genomic_DNA"/>
</dbReference>
<keyword evidence="6" id="KW-0324">Glycolysis</keyword>
<dbReference type="Pfam" id="PF06560">
    <property type="entry name" value="GPI"/>
    <property type="match status" value="1"/>
</dbReference>
<comment type="similarity">
    <text evidence="2">Belongs to the archaeal-type GPI family.</text>
</comment>
<dbReference type="EC" id="5.3.1.9" evidence="3"/>
<dbReference type="CDD" id="cd02218">
    <property type="entry name" value="cupin_PGI"/>
    <property type="match status" value="1"/>
</dbReference>
<keyword evidence="9" id="KW-0413">Isomerase</keyword>
<gene>
    <name evidence="9" type="ORF">QBE54_03470</name>
</gene>
<dbReference type="GO" id="GO:0016853">
    <property type="term" value="F:isomerase activity"/>
    <property type="evidence" value="ECO:0007669"/>
    <property type="project" value="UniProtKB-KW"/>
</dbReference>
<accession>A0ABZ2YCR3</accession>
<comment type="catalytic activity">
    <reaction evidence="7">
        <text>alpha-D-glucose 6-phosphate = beta-D-fructose 6-phosphate</text>
        <dbReference type="Rhea" id="RHEA:11816"/>
        <dbReference type="ChEBI" id="CHEBI:57634"/>
        <dbReference type="ChEBI" id="CHEBI:58225"/>
        <dbReference type="EC" id="5.3.1.9"/>
    </reaction>
</comment>
<evidence type="ECO:0000256" key="4">
    <source>
        <dbReference type="ARBA" id="ARBA00022432"/>
    </source>
</evidence>
<name>A0ABZ2YCR3_9BACT</name>
<dbReference type="PANTHER" id="PTHR35848:SF6">
    <property type="entry name" value="CUPIN TYPE-2 DOMAIN-CONTAINING PROTEIN"/>
    <property type="match status" value="1"/>
</dbReference>
<evidence type="ECO:0000313" key="10">
    <source>
        <dbReference type="Proteomes" id="UP001461341"/>
    </source>
</evidence>
<reference evidence="9 10" key="1">
    <citation type="submission" date="2023-03" db="EMBL/GenBank/DDBJ databases">
        <title>Novel Species.</title>
        <authorList>
            <person name="Ma S."/>
        </authorList>
    </citation>
    <scope>NUCLEOTIDE SEQUENCE [LARGE SCALE GENOMIC DNA]</scope>
    <source>
        <strain evidence="9 10">B11</strain>
    </source>
</reference>
<feature type="domain" description="Glucose-6-phosphate isomerase prokaryote" evidence="8">
    <location>
        <begin position="28"/>
        <end position="186"/>
    </location>
</feature>
<dbReference type="InterPro" id="IPR010551">
    <property type="entry name" value="G6P_isomerase_prok"/>
</dbReference>
<dbReference type="InterPro" id="IPR011051">
    <property type="entry name" value="RmlC_Cupin_sf"/>
</dbReference>
<evidence type="ECO:0000313" key="9">
    <source>
        <dbReference type="EMBL" id="WZL76800.1"/>
    </source>
</evidence>
<dbReference type="PANTHER" id="PTHR35848">
    <property type="entry name" value="OXALATE-BINDING PROTEIN"/>
    <property type="match status" value="1"/>
</dbReference>
<evidence type="ECO:0000256" key="1">
    <source>
        <dbReference type="ARBA" id="ARBA00004926"/>
    </source>
</evidence>
<comment type="pathway">
    <text evidence="1">Carbohydrate degradation; glycolysis; D-glyceraldehyde 3-phosphate and glycerone phosphate from D-glucose: step 2/4.</text>
</comment>
<organism evidence="9 10">
    <name type="scientific">Thermatribacter velox</name>
    <dbReference type="NCBI Taxonomy" id="3039681"/>
    <lineage>
        <taxon>Bacteria</taxon>
        <taxon>Pseudomonadati</taxon>
        <taxon>Atribacterota</taxon>
        <taxon>Atribacteria</taxon>
        <taxon>Atribacterales</taxon>
        <taxon>Thermatribacteraceae</taxon>
        <taxon>Thermatribacter</taxon>
    </lineage>
</organism>
<dbReference type="SUPFAM" id="SSF51182">
    <property type="entry name" value="RmlC-like cupins"/>
    <property type="match status" value="1"/>
</dbReference>
<evidence type="ECO:0000256" key="2">
    <source>
        <dbReference type="ARBA" id="ARBA00006542"/>
    </source>
</evidence>
<evidence type="ECO:0000259" key="8">
    <source>
        <dbReference type="Pfam" id="PF06560"/>
    </source>
</evidence>
<evidence type="ECO:0000256" key="5">
    <source>
        <dbReference type="ARBA" id="ARBA00022723"/>
    </source>
</evidence>
<evidence type="ECO:0000256" key="7">
    <source>
        <dbReference type="ARBA" id="ARBA00029321"/>
    </source>
</evidence>
<dbReference type="Proteomes" id="UP001461341">
    <property type="component" value="Chromosome"/>
</dbReference>
<keyword evidence="10" id="KW-1185">Reference proteome</keyword>
<dbReference type="RefSeq" id="WP_369018964.1">
    <property type="nucleotide sequence ID" value="NZ_CP121689.1"/>
</dbReference>
<protein>
    <recommendedName>
        <fullName evidence="3">glucose-6-phosphate isomerase</fullName>
        <ecNumber evidence="3">5.3.1.9</ecNumber>
    </recommendedName>
</protein>
<dbReference type="Gene3D" id="2.60.120.10">
    <property type="entry name" value="Jelly Rolls"/>
    <property type="match status" value="1"/>
</dbReference>
<keyword evidence="4" id="KW-0312">Gluconeogenesis</keyword>
<keyword evidence="5" id="KW-0479">Metal-binding</keyword>
<evidence type="ECO:0000256" key="6">
    <source>
        <dbReference type="ARBA" id="ARBA00023152"/>
    </source>
</evidence>
<dbReference type="InterPro" id="IPR014710">
    <property type="entry name" value="RmlC-like_jellyroll"/>
</dbReference>
<dbReference type="InterPro" id="IPR051610">
    <property type="entry name" value="GPI/OXD"/>
</dbReference>
<evidence type="ECO:0000256" key="3">
    <source>
        <dbReference type="ARBA" id="ARBA00011952"/>
    </source>
</evidence>
<proteinExistence type="inferred from homology"/>
<sequence>MKLFRPFNVVVDFETGNLTPGKKITRYLSDIQHFFLDKEKVKAVLAKENPLVYEVIYAEVPEEPGHLAHCTTIIYPGKVGNEFFFTKGHLHEKLETAEIYFTLKGQGRLIMASPDGEECEVLEMFPGSASYIPPSWSHRSVNVGGEPLIFYCIFFADAGHDYATIDKTGFPKVVLERNGEVVVENNPNWKKA</sequence>